<proteinExistence type="predicted"/>
<dbReference type="EMBL" id="BAABJO010000049">
    <property type="protein sequence ID" value="GAA5140723.1"/>
    <property type="molecule type" value="Genomic_DNA"/>
</dbReference>
<protein>
    <recommendedName>
        <fullName evidence="4">Cytochrome P450</fullName>
    </recommendedName>
</protein>
<dbReference type="Proteomes" id="UP001500804">
    <property type="component" value="Unassembled WGS sequence"/>
</dbReference>
<organism evidence="2 3">
    <name type="scientific">Pseudonocardia adelaidensis</name>
    <dbReference type="NCBI Taxonomy" id="648754"/>
    <lineage>
        <taxon>Bacteria</taxon>
        <taxon>Bacillati</taxon>
        <taxon>Actinomycetota</taxon>
        <taxon>Actinomycetes</taxon>
        <taxon>Pseudonocardiales</taxon>
        <taxon>Pseudonocardiaceae</taxon>
        <taxon>Pseudonocardia</taxon>
    </lineage>
</organism>
<accession>A0ABP9P5R3</accession>
<keyword evidence="3" id="KW-1185">Reference proteome</keyword>
<evidence type="ECO:0008006" key="4">
    <source>
        <dbReference type="Google" id="ProtNLM"/>
    </source>
</evidence>
<feature type="region of interest" description="Disordered" evidence="1">
    <location>
        <begin position="38"/>
        <end position="63"/>
    </location>
</feature>
<reference evidence="3" key="1">
    <citation type="journal article" date="2019" name="Int. J. Syst. Evol. Microbiol.">
        <title>The Global Catalogue of Microorganisms (GCM) 10K type strain sequencing project: providing services to taxonomists for standard genome sequencing and annotation.</title>
        <authorList>
            <consortium name="The Broad Institute Genomics Platform"/>
            <consortium name="The Broad Institute Genome Sequencing Center for Infectious Disease"/>
            <person name="Wu L."/>
            <person name="Ma J."/>
        </authorList>
    </citation>
    <scope>NUCLEOTIDE SEQUENCE [LARGE SCALE GENOMIC DNA]</scope>
    <source>
        <strain evidence="3">JCM 18302</strain>
    </source>
</reference>
<name>A0ABP9P5R3_9PSEU</name>
<sequence>MEREAYVTAAGWTMLRFGAYLIIRHPDLVAARVRTTLRHDPTRSSAGQPRTVSPTRWNSFRSE</sequence>
<evidence type="ECO:0000313" key="3">
    <source>
        <dbReference type="Proteomes" id="UP001500804"/>
    </source>
</evidence>
<evidence type="ECO:0000313" key="2">
    <source>
        <dbReference type="EMBL" id="GAA5140723.1"/>
    </source>
</evidence>
<gene>
    <name evidence="2" type="ORF">GCM10023320_78720</name>
</gene>
<feature type="compositionally biased region" description="Polar residues" evidence="1">
    <location>
        <begin position="43"/>
        <end position="63"/>
    </location>
</feature>
<evidence type="ECO:0000256" key="1">
    <source>
        <dbReference type="SAM" id="MobiDB-lite"/>
    </source>
</evidence>
<comment type="caution">
    <text evidence="2">The sequence shown here is derived from an EMBL/GenBank/DDBJ whole genome shotgun (WGS) entry which is preliminary data.</text>
</comment>